<dbReference type="Pfam" id="PF00271">
    <property type="entry name" value="Helicase_C"/>
    <property type="match status" value="1"/>
</dbReference>
<evidence type="ECO:0000256" key="4">
    <source>
        <dbReference type="ARBA" id="ARBA00022801"/>
    </source>
</evidence>
<keyword evidence="7" id="KW-0809">Transit peptide</keyword>
<dbReference type="InParanoid" id="A0A067MV98"/>
<evidence type="ECO:0000256" key="6">
    <source>
        <dbReference type="ARBA" id="ARBA00022840"/>
    </source>
</evidence>
<evidence type="ECO:0000256" key="9">
    <source>
        <dbReference type="ARBA" id="ARBA00047984"/>
    </source>
</evidence>
<dbReference type="Pfam" id="PF22527">
    <property type="entry name" value="DEXQc_Suv3"/>
    <property type="match status" value="1"/>
</dbReference>
<dbReference type="CDD" id="cd17913">
    <property type="entry name" value="DEXQc_Suv3"/>
    <property type="match status" value="1"/>
</dbReference>
<dbReference type="InterPro" id="IPR027417">
    <property type="entry name" value="P-loop_NTPase"/>
</dbReference>
<gene>
    <name evidence="11" type="ORF">BOTBODRAFT_104008</name>
</gene>
<dbReference type="CDD" id="cd18805">
    <property type="entry name" value="SF2_C_suv3"/>
    <property type="match status" value="1"/>
</dbReference>
<feature type="domain" description="Helicase C-terminal" evidence="10">
    <location>
        <begin position="230"/>
        <end position="381"/>
    </location>
</feature>
<keyword evidence="12" id="KW-1185">Reference proteome</keyword>
<keyword evidence="5" id="KW-0347">Helicase</keyword>
<dbReference type="AlphaFoldDB" id="A0A067MV98"/>
<evidence type="ECO:0000259" key="10">
    <source>
        <dbReference type="PROSITE" id="PS51194"/>
    </source>
</evidence>
<dbReference type="FunFam" id="3.40.50.300:FF:000957">
    <property type="entry name" value="ATP-dependent RNA helicase SUV3L, mitochondrial"/>
    <property type="match status" value="1"/>
</dbReference>
<dbReference type="InterPro" id="IPR050699">
    <property type="entry name" value="RNA-DNA_Helicase"/>
</dbReference>
<dbReference type="Proteomes" id="UP000027195">
    <property type="component" value="Unassembled WGS sequence"/>
</dbReference>
<evidence type="ECO:0000256" key="5">
    <source>
        <dbReference type="ARBA" id="ARBA00022806"/>
    </source>
</evidence>
<dbReference type="PANTHER" id="PTHR12131">
    <property type="entry name" value="ATP-DEPENDENT RNA AND DNA HELICASE"/>
    <property type="match status" value="1"/>
</dbReference>
<sequence length="629" mass="69590">MTRFLAWAITPGALDISPSERQSLANIRASTDLRFPAEWYPLARRVKRKIIMHVGPTNSGKTHRALQALAAAKVGVYAGPLRLLAHEVWERLNTGSITAAKPKISTTSGLDLVPEDSTAAPPIGRECNLITGEEQRVVSADAGLLSCTVEMLQTNVRFDVAVIDEIQMLADPERGSSWTQAVLGVCADEVHLCGEATSIPLVEKMVKETGDELVINRYERLTPLVCAKQSLENDLSRVRKGDCVVSFSRNGIFKLKRQIEKVTGLRCAVAYGRLPPEVRSEQARLFNDPDSGYDVMVASDAIGMGLNLKIQRVIFETLDKWDGLARVPLSLSQIKQIAGRAGRFGLHTDGSVGEATTLLPADLSRLEEALASAPPPLDHAYISPTLALLTRLSQELIAAPRSNAAAVYETISTFAILKPHYSLLNFARDKESTELVSKIASNFGLRDRLSLAGAPLPARDELVIEVMAAFLRRFAQYQSVELETCSEIVRLRESLLTIEKLAQRVENPSGASSTKAAWPPARDMNQHLGQLEYLHKSIVLYIWLSYRFPLAFAGQTEAMELKDRTERGIQFILEHMGLAVQDREARVRGGAERTQREKEGRKFEWSMGRESISRNQQLMNARKRFATAP</sequence>
<dbReference type="Pfam" id="PF12513">
    <property type="entry name" value="SUV3_C"/>
    <property type="match status" value="1"/>
</dbReference>
<dbReference type="FunFam" id="3.40.50.300:FF:000269">
    <property type="entry name" value="ATP-dependent RNA helicase SUPV3L1, mitochondrial"/>
    <property type="match status" value="1"/>
</dbReference>
<comment type="catalytic activity">
    <reaction evidence="9">
        <text>ATP + H2O = ADP + phosphate + H(+)</text>
        <dbReference type="Rhea" id="RHEA:13065"/>
        <dbReference type="ChEBI" id="CHEBI:15377"/>
        <dbReference type="ChEBI" id="CHEBI:15378"/>
        <dbReference type="ChEBI" id="CHEBI:30616"/>
        <dbReference type="ChEBI" id="CHEBI:43474"/>
        <dbReference type="ChEBI" id="CHEBI:456216"/>
        <dbReference type="EC" id="3.6.4.13"/>
    </reaction>
</comment>
<evidence type="ECO:0000313" key="12">
    <source>
        <dbReference type="Proteomes" id="UP000027195"/>
    </source>
</evidence>
<organism evidence="11 12">
    <name type="scientific">Botryobasidium botryosum (strain FD-172 SS1)</name>
    <dbReference type="NCBI Taxonomy" id="930990"/>
    <lineage>
        <taxon>Eukaryota</taxon>
        <taxon>Fungi</taxon>
        <taxon>Dikarya</taxon>
        <taxon>Basidiomycota</taxon>
        <taxon>Agaricomycotina</taxon>
        <taxon>Agaricomycetes</taxon>
        <taxon>Cantharellales</taxon>
        <taxon>Botryobasidiaceae</taxon>
        <taxon>Botryobasidium</taxon>
    </lineage>
</organism>
<evidence type="ECO:0000313" key="11">
    <source>
        <dbReference type="EMBL" id="KDQ18625.1"/>
    </source>
</evidence>
<dbReference type="EC" id="3.6.4.13" evidence="2"/>
<dbReference type="GO" id="GO:0005524">
    <property type="term" value="F:ATP binding"/>
    <property type="evidence" value="ECO:0007669"/>
    <property type="project" value="UniProtKB-KW"/>
</dbReference>
<keyword evidence="8" id="KW-0496">Mitochondrion</keyword>
<evidence type="ECO:0000256" key="3">
    <source>
        <dbReference type="ARBA" id="ARBA00022741"/>
    </source>
</evidence>
<dbReference type="GO" id="GO:0045025">
    <property type="term" value="C:mitochondrial degradosome"/>
    <property type="evidence" value="ECO:0007669"/>
    <property type="project" value="TreeGrafter"/>
</dbReference>
<dbReference type="SMART" id="SM00490">
    <property type="entry name" value="HELICc"/>
    <property type="match status" value="1"/>
</dbReference>
<dbReference type="HOGENOM" id="CLU_010647_2_0_1"/>
<evidence type="ECO:0000256" key="2">
    <source>
        <dbReference type="ARBA" id="ARBA00012552"/>
    </source>
</evidence>
<name>A0A067MV98_BOTB1</name>
<dbReference type="PANTHER" id="PTHR12131:SF1">
    <property type="entry name" value="ATP-DEPENDENT RNA HELICASE SUPV3L1, MITOCHONDRIAL-RELATED"/>
    <property type="match status" value="1"/>
</dbReference>
<accession>A0A067MV98</accession>
<reference evidence="12" key="1">
    <citation type="journal article" date="2014" name="Proc. Natl. Acad. Sci. U.S.A.">
        <title>Extensive sampling of basidiomycete genomes demonstrates inadequacy of the white-rot/brown-rot paradigm for wood decay fungi.</title>
        <authorList>
            <person name="Riley R."/>
            <person name="Salamov A.A."/>
            <person name="Brown D.W."/>
            <person name="Nagy L.G."/>
            <person name="Floudas D."/>
            <person name="Held B.W."/>
            <person name="Levasseur A."/>
            <person name="Lombard V."/>
            <person name="Morin E."/>
            <person name="Otillar R."/>
            <person name="Lindquist E.A."/>
            <person name="Sun H."/>
            <person name="LaButti K.M."/>
            <person name="Schmutz J."/>
            <person name="Jabbour D."/>
            <person name="Luo H."/>
            <person name="Baker S.E."/>
            <person name="Pisabarro A.G."/>
            <person name="Walton J.D."/>
            <person name="Blanchette R.A."/>
            <person name="Henrissat B."/>
            <person name="Martin F."/>
            <person name="Cullen D."/>
            <person name="Hibbett D.S."/>
            <person name="Grigoriev I.V."/>
        </authorList>
    </citation>
    <scope>NUCLEOTIDE SEQUENCE [LARGE SCALE GENOMIC DNA]</scope>
    <source>
        <strain evidence="12">FD-172 SS1</strain>
    </source>
</reference>
<dbReference type="GO" id="GO:0003724">
    <property type="term" value="F:RNA helicase activity"/>
    <property type="evidence" value="ECO:0007669"/>
    <property type="project" value="UniProtKB-EC"/>
</dbReference>
<keyword evidence="3" id="KW-0547">Nucleotide-binding</keyword>
<evidence type="ECO:0000256" key="1">
    <source>
        <dbReference type="ARBA" id="ARBA00004173"/>
    </source>
</evidence>
<dbReference type="GO" id="GO:0000965">
    <property type="term" value="P:mitochondrial RNA 3'-end processing"/>
    <property type="evidence" value="ECO:0007669"/>
    <property type="project" value="TreeGrafter"/>
</dbReference>
<dbReference type="OrthoDB" id="6692397at2759"/>
<evidence type="ECO:0000256" key="7">
    <source>
        <dbReference type="ARBA" id="ARBA00022946"/>
    </source>
</evidence>
<dbReference type="InterPro" id="IPR044774">
    <property type="entry name" value="Suv3_DEXQc"/>
</dbReference>
<dbReference type="EMBL" id="KL198021">
    <property type="protein sequence ID" value="KDQ18625.1"/>
    <property type="molecule type" value="Genomic_DNA"/>
</dbReference>
<dbReference type="PROSITE" id="PS51194">
    <property type="entry name" value="HELICASE_CTER"/>
    <property type="match status" value="1"/>
</dbReference>
<dbReference type="FunCoup" id="A0A067MV98">
    <property type="interactions" value="332"/>
</dbReference>
<dbReference type="InterPro" id="IPR055206">
    <property type="entry name" value="DEXQc_SUV3"/>
</dbReference>
<dbReference type="InterPro" id="IPR022192">
    <property type="entry name" value="SUV3_C"/>
</dbReference>
<dbReference type="SUPFAM" id="SSF52540">
    <property type="entry name" value="P-loop containing nucleoside triphosphate hydrolases"/>
    <property type="match status" value="1"/>
</dbReference>
<keyword evidence="6" id="KW-0067">ATP-binding</keyword>
<dbReference type="InterPro" id="IPR001650">
    <property type="entry name" value="Helicase_C-like"/>
</dbReference>
<dbReference type="STRING" id="930990.A0A067MV98"/>
<evidence type="ECO:0000256" key="8">
    <source>
        <dbReference type="ARBA" id="ARBA00023128"/>
    </source>
</evidence>
<dbReference type="Gene3D" id="1.20.58.1080">
    <property type="match status" value="1"/>
</dbReference>
<proteinExistence type="predicted"/>
<dbReference type="Gene3D" id="3.40.50.300">
    <property type="entry name" value="P-loop containing nucleotide triphosphate hydrolases"/>
    <property type="match status" value="2"/>
</dbReference>
<protein>
    <recommendedName>
        <fullName evidence="2">RNA helicase</fullName>
        <ecNumber evidence="2">3.6.4.13</ecNumber>
    </recommendedName>
</protein>
<dbReference type="GO" id="GO:0016787">
    <property type="term" value="F:hydrolase activity"/>
    <property type="evidence" value="ECO:0007669"/>
    <property type="project" value="UniProtKB-KW"/>
</dbReference>
<keyword evidence="4" id="KW-0378">Hydrolase</keyword>
<dbReference type="Gene3D" id="1.20.272.40">
    <property type="match status" value="1"/>
</dbReference>
<comment type="subcellular location">
    <subcellularLocation>
        <location evidence="1">Mitochondrion</location>
    </subcellularLocation>
</comment>